<name>A0A9J6EVZ2_RHIMP</name>
<feature type="region of interest" description="Disordered" evidence="1">
    <location>
        <begin position="17"/>
        <end position="46"/>
    </location>
</feature>
<comment type="caution">
    <text evidence="2">The sequence shown here is derived from an EMBL/GenBank/DDBJ whole genome shotgun (WGS) entry which is preliminary data.</text>
</comment>
<sequence>MNASSTHCVCQLKIVKPGPARSRTSHPDAPTPSPEDPGSVVSRTASRHVRSAEASLVSAPEILNPKLFPDIEQPAFDNSTPRNVTTQQMQTVYLHCIVNNLGERTPTVFRRPQQRELAQGVLLHPLTTLHLHAVLASLSQRLPKEKEDQWPLCSFR</sequence>
<reference evidence="2" key="1">
    <citation type="journal article" date="2020" name="Cell">
        <title>Large-Scale Comparative Analyses of Tick Genomes Elucidate Their Genetic Diversity and Vector Capacities.</title>
        <authorList>
            <consortium name="Tick Genome and Microbiome Consortium (TIGMIC)"/>
            <person name="Jia N."/>
            <person name="Wang J."/>
            <person name="Shi W."/>
            <person name="Du L."/>
            <person name="Sun Y."/>
            <person name="Zhan W."/>
            <person name="Jiang J.F."/>
            <person name="Wang Q."/>
            <person name="Zhang B."/>
            <person name="Ji P."/>
            <person name="Bell-Sakyi L."/>
            <person name="Cui X.M."/>
            <person name="Yuan T.T."/>
            <person name="Jiang B.G."/>
            <person name="Yang W.F."/>
            <person name="Lam T.T."/>
            <person name="Chang Q.C."/>
            <person name="Ding S.J."/>
            <person name="Wang X.J."/>
            <person name="Zhu J.G."/>
            <person name="Ruan X.D."/>
            <person name="Zhao L."/>
            <person name="Wei J.T."/>
            <person name="Ye R.Z."/>
            <person name="Que T.C."/>
            <person name="Du C.H."/>
            <person name="Zhou Y.H."/>
            <person name="Cheng J.X."/>
            <person name="Dai P.F."/>
            <person name="Guo W.B."/>
            <person name="Han X.H."/>
            <person name="Huang E.J."/>
            <person name="Li L.F."/>
            <person name="Wei W."/>
            <person name="Gao Y.C."/>
            <person name="Liu J.Z."/>
            <person name="Shao H.Z."/>
            <person name="Wang X."/>
            <person name="Wang C.C."/>
            <person name="Yang T.C."/>
            <person name="Huo Q.B."/>
            <person name="Li W."/>
            <person name="Chen H.Y."/>
            <person name="Chen S.E."/>
            <person name="Zhou L.G."/>
            <person name="Ni X.B."/>
            <person name="Tian J.H."/>
            <person name="Sheng Y."/>
            <person name="Liu T."/>
            <person name="Pan Y.S."/>
            <person name="Xia L.Y."/>
            <person name="Li J."/>
            <person name="Zhao F."/>
            <person name="Cao W.C."/>
        </authorList>
    </citation>
    <scope>NUCLEOTIDE SEQUENCE</scope>
    <source>
        <strain evidence="2">Rmic-2018</strain>
    </source>
</reference>
<keyword evidence="3" id="KW-1185">Reference proteome</keyword>
<gene>
    <name evidence="2" type="ORF">HPB51_001693</name>
</gene>
<dbReference type="VEuPathDB" id="VectorBase:LOC119164650"/>
<dbReference type="Proteomes" id="UP000821866">
    <property type="component" value="Chromosome 1"/>
</dbReference>
<evidence type="ECO:0000256" key="1">
    <source>
        <dbReference type="SAM" id="MobiDB-lite"/>
    </source>
</evidence>
<dbReference type="EMBL" id="JABSTU010000001">
    <property type="protein sequence ID" value="KAH8038518.1"/>
    <property type="molecule type" value="Genomic_DNA"/>
</dbReference>
<evidence type="ECO:0000313" key="2">
    <source>
        <dbReference type="EMBL" id="KAH8038518.1"/>
    </source>
</evidence>
<evidence type="ECO:0000313" key="3">
    <source>
        <dbReference type="Proteomes" id="UP000821866"/>
    </source>
</evidence>
<organism evidence="2 3">
    <name type="scientific">Rhipicephalus microplus</name>
    <name type="common">Cattle tick</name>
    <name type="synonym">Boophilus microplus</name>
    <dbReference type="NCBI Taxonomy" id="6941"/>
    <lineage>
        <taxon>Eukaryota</taxon>
        <taxon>Metazoa</taxon>
        <taxon>Ecdysozoa</taxon>
        <taxon>Arthropoda</taxon>
        <taxon>Chelicerata</taxon>
        <taxon>Arachnida</taxon>
        <taxon>Acari</taxon>
        <taxon>Parasitiformes</taxon>
        <taxon>Ixodida</taxon>
        <taxon>Ixodoidea</taxon>
        <taxon>Ixodidae</taxon>
        <taxon>Rhipicephalinae</taxon>
        <taxon>Rhipicephalus</taxon>
        <taxon>Boophilus</taxon>
    </lineage>
</organism>
<dbReference type="InterPro" id="IPR013783">
    <property type="entry name" value="Ig-like_fold"/>
</dbReference>
<protein>
    <submittedName>
        <fullName evidence="2">Uncharacterized protein</fullName>
    </submittedName>
</protein>
<dbReference type="Gene3D" id="2.60.40.10">
    <property type="entry name" value="Immunoglobulins"/>
    <property type="match status" value="1"/>
</dbReference>
<proteinExistence type="predicted"/>
<reference evidence="2" key="2">
    <citation type="submission" date="2021-09" db="EMBL/GenBank/DDBJ databases">
        <authorList>
            <person name="Jia N."/>
            <person name="Wang J."/>
            <person name="Shi W."/>
            <person name="Du L."/>
            <person name="Sun Y."/>
            <person name="Zhan W."/>
            <person name="Jiang J."/>
            <person name="Wang Q."/>
            <person name="Zhang B."/>
            <person name="Ji P."/>
            <person name="Sakyi L.B."/>
            <person name="Cui X."/>
            <person name="Yuan T."/>
            <person name="Jiang B."/>
            <person name="Yang W."/>
            <person name="Lam T.T.-Y."/>
            <person name="Chang Q."/>
            <person name="Ding S."/>
            <person name="Wang X."/>
            <person name="Zhu J."/>
            <person name="Ruan X."/>
            <person name="Zhao L."/>
            <person name="Wei J."/>
            <person name="Que T."/>
            <person name="Du C."/>
            <person name="Cheng J."/>
            <person name="Dai P."/>
            <person name="Han X."/>
            <person name="Huang E."/>
            <person name="Gao Y."/>
            <person name="Liu J."/>
            <person name="Shao H."/>
            <person name="Ye R."/>
            <person name="Li L."/>
            <person name="Wei W."/>
            <person name="Wang X."/>
            <person name="Wang C."/>
            <person name="Huo Q."/>
            <person name="Li W."/>
            <person name="Guo W."/>
            <person name="Chen H."/>
            <person name="Chen S."/>
            <person name="Zhou L."/>
            <person name="Zhou L."/>
            <person name="Ni X."/>
            <person name="Tian J."/>
            <person name="Zhou Y."/>
            <person name="Sheng Y."/>
            <person name="Liu T."/>
            <person name="Pan Y."/>
            <person name="Xia L."/>
            <person name="Li J."/>
            <person name="Zhao F."/>
            <person name="Cao W."/>
        </authorList>
    </citation>
    <scope>NUCLEOTIDE SEQUENCE</scope>
    <source>
        <strain evidence="2">Rmic-2018</strain>
        <tissue evidence="2">Larvae</tissue>
    </source>
</reference>
<dbReference type="AlphaFoldDB" id="A0A9J6EVZ2"/>
<accession>A0A9J6EVZ2</accession>